<evidence type="ECO:0000313" key="2">
    <source>
        <dbReference type="EMBL" id="SUH16029.1"/>
    </source>
</evidence>
<organism evidence="2 3">
    <name type="scientific">Salmonella enterica I</name>
    <dbReference type="NCBI Taxonomy" id="59201"/>
    <lineage>
        <taxon>Bacteria</taxon>
        <taxon>Pseudomonadati</taxon>
        <taxon>Pseudomonadota</taxon>
        <taxon>Gammaproteobacteria</taxon>
        <taxon>Enterobacterales</taxon>
        <taxon>Enterobacteriaceae</taxon>
        <taxon>Salmonella</taxon>
    </lineage>
</organism>
<name>A0A379WB01_SALET</name>
<sequence length="111" mass="12197">MINFFVKEGMITTKGTRFGTVISITNYGQYQEISPDEPCDKPSDNNKPSNGAALKHSPDEPCDKPSDEQNKKVVNKKVVNNNKTPYPPMGVVMGRLNLNVARQNASTTNPS</sequence>
<dbReference type="EMBL" id="UGXS01000004">
    <property type="protein sequence ID" value="SUH16029.1"/>
    <property type="molecule type" value="Genomic_DNA"/>
</dbReference>
<proteinExistence type="predicted"/>
<dbReference type="Proteomes" id="UP000255509">
    <property type="component" value="Unassembled WGS sequence"/>
</dbReference>
<reference evidence="2 3" key="1">
    <citation type="submission" date="2018-06" db="EMBL/GenBank/DDBJ databases">
        <authorList>
            <consortium name="Pathogen Informatics"/>
            <person name="Doyle S."/>
        </authorList>
    </citation>
    <scope>NUCLEOTIDE SEQUENCE [LARGE SCALE GENOMIC DNA]</scope>
    <source>
        <strain evidence="2 3">NCTC8258</strain>
    </source>
</reference>
<dbReference type="AlphaFoldDB" id="A0A379WB01"/>
<protein>
    <submittedName>
        <fullName evidence="2">Uncharacterized protein</fullName>
    </submittedName>
</protein>
<accession>A0A379WB01</accession>
<feature type="region of interest" description="Disordered" evidence="1">
    <location>
        <begin position="33"/>
        <end position="90"/>
    </location>
</feature>
<evidence type="ECO:0000256" key="1">
    <source>
        <dbReference type="SAM" id="MobiDB-lite"/>
    </source>
</evidence>
<gene>
    <name evidence="2" type="ORF">NCTC8258_03772</name>
</gene>
<evidence type="ECO:0000313" key="3">
    <source>
        <dbReference type="Proteomes" id="UP000255509"/>
    </source>
</evidence>
<feature type="compositionally biased region" description="Basic and acidic residues" evidence="1">
    <location>
        <begin position="56"/>
        <end position="71"/>
    </location>
</feature>